<dbReference type="EMBL" id="CP018889">
    <property type="protein sequence ID" value="AUI69603.1"/>
    <property type="molecule type" value="Genomic_DNA"/>
</dbReference>
<dbReference type="SUPFAM" id="SSF51161">
    <property type="entry name" value="Trimeric LpxA-like enzymes"/>
    <property type="match status" value="1"/>
</dbReference>
<name>A0A2N9YGK3_9GAMM</name>
<dbReference type="OrthoDB" id="9803036at2"/>
<dbReference type="InterPro" id="IPR011004">
    <property type="entry name" value="Trimer_LpxA-like_sf"/>
</dbReference>
<evidence type="ECO:0000313" key="1">
    <source>
        <dbReference type="EMBL" id="AUI69603.1"/>
    </source>
</evidence>
<dbReference type="KEGG" id="blep:AL038_10775"/>
<dbReference type="Proteomes" id="UP000234271">
    <property type="component" value="Chromosome"/>
</dbReference>
<evidence type="ECO:0000313" key="2">
    <source>
        <dbReference type="Proteomes" id="UP000234271"/>
    </source>
</evidence>
<dbReference type="InterPro" id="IPR047324">
    <property type="entry name" value="LbH_gamma_CA-like"/>
</dbReference>
<reference evidence="2" key="1">
    <citation type="submission" date="2016-12" db="EMBL/GenBank/DDBJ databases">
        <title>Complete Genome Sequence of Beggiatoa leptomitiformis D-401.</title>
        <authorList>
            <person name="Fomenkov A."/>
            <person name="Vincze T."/>
            <person name="Grabovich M."/>
            <person name="Anton B.P."/>
            <person name="Dubinina G."/>
            <person name="Orlova M."/>
            <person name="Belousova E."/>
            <person name="Roberts R.J."/>
        </authorList>
    </citation>
    <scope>NUCLEOTIDE SEQUENCE [LARGE SCALE GENOMIC DNA]</scope>
    <source>
        <strain evidence="2">D-401</strain>
    </source>
</reference>
<organism evidence="1 2">
    <name type="scientific">Beggiatoa leptomitoformis</name>
    <dbReference type="NCBI Taxonomy" id="288004"/>
    <lineage>
        <taxon>Bacteria</taxon>
        <taxon>Pseudomonadati</taxon>
        <taxon>Pseudomonadota</taxon>
        <taxon>Gammaproteobacteria</taxon>
        <taxon>Thiotrichales</taxon>
        <taxon>Thiotrichaceae</taxon>
        <taxon>Beggiatoa</taxon>
    </lineage>
</organism>
<sequence length="180" mass="19385">MPIRSFENESPQIASTAYIDPLAVVIGRVTVGEYASLFPMVVARGDVQAIRIGASSNVQDGTILHVTHDGRYSVGGRALTIGESVTVGHQVILHACTIGDFSLIGMGSIVMDDAILEPYTLLGAGSLVPPNKVLTGKYLWHGRPVQKIRPLSDEELEYLAYSAQQYVALAQRHARSLIIS</sequence>
<proteinExistence type="predicted"/>
<dbReference type="RefSeq" id="WP_062152713.1">
    <property type="nucleotide sequence ID" value="NZ_CP012373.2"/>
</dbReference>
<dbReference type="STRING" id="288004.AL038_10775"/>
<dbReference type="Gene3D" id="2.160.10.10">
    <property type="entry name" value="Hexapeptide repeat proteins"/>
    <property type="match status" value="1"/>
</dbReference>
<dbReference type="InterPro" id="IPR050484">
    <property type="entry name" value="Transf_Hexapept/Carb_Anhydrase"/>
</dbReference>
<gene>
    <name evidence="1" type="ORF">BLE401_13495</name>
</gene>
<accession>A0A2N9YGK3</accession>
<keyword evidence="2" id="KW-1185">Reference proteome</keyword>
<protein>
    <submittedName>
        <fullName evidence="1">Gamma carbonic anhydrase family protein</fullName>
    </submittedName>
</protein>
<dbReference type="PANTHER" id="PTHR13061:SF56">
    <property type="entry name" value="PROTEIN YRDA"/>
    <property type="match status" value="1"/>
</dbReference>
<dbReference type="CDD" id="cd04645">
    <property type="entry name" value="LbH_gamma_CA_like"/>
    <property type="match status" value="1"/>
</dbReference>
<dbReference type="PANTHER" id="PTHR13061">
    <property type="entry name" value="DYNACTIN SUBUNIT P25"/>
    <property type="match status" value="1"/>
</dbReference>
<dbReference type="AlphaFoldDB" id="A0A2N9YGK3"/>